<evidence type="ECO:0000313" key="5">
    <source>
        <dbReference type="EMBL" id="PHT94246.1"/>
    </source>
</evidence>
<keyword evidence="6" id="KW-1185">Reference proteome</keyword>
<reference evidence="5 6" key="1">
    <citation type="journal article" date="2014" name="Nat. Genet.">
        <title>Genome sequence of the hot pepper provides insights into the evolution of pungency in Capsicum species.</title>
        <authorList>
            <person name="Kim S."/>
            <person name="Park M."/>
            <person name="Yeom S.I."/>
            <person name="Kim Y.M."/>
            <person name="Lee J.M."/>
            <person name="Lee H.A."/>
            <person name="Seo E."/>
            <person name="Choi J."/>
            <person name="Cheong K."/>
            <person name="Kim K.T."/>
            <person name="Jung K."/>
            <person name="Lee G.W."/>
            <person name="Oh S.K."/>
            <person name="Bae C."/>
            <person name="Kim S.B."/>
            <person name="Lee H.Y."/>
            <person name="Kim S.Y."/>
            <person name="Kim M.S."/>
            <person name="Kang B.C."/>
            <person name="Jo Y.D."/>
            <person name="Yang H.B."/>
            <person name="Jeong H.J."/>
            <person name="Kang W.H."/>
            <person name="Kwon J.K."/>
            <person name="Shin C."/>
            <person name="Lim J.Y."/>
            <person name="Park J.H."/>
            <person name="Huh J.H."/>
            <person name="Kim J.S."/>
            <person name="Kim B.D."/>
            <person name="Cohen O."/>
            <person name="Paran I."/>
            <person name="Suh M.C."/>
            <person name="Lee S.B."/>
            <person name="Kim Y.K."/>
            <person name="Shin Y."/>
            <person name="Noh S.J."/>
            <person name="Park J."/>
            <person name="Seo Y.S."/>
            <person name="Kwon S.Y."/>
            <person name="Kim H.A."/>
            <person name="Park J.M."/>
            <person name="Kim H.J."/>
            <person name="Choi S.B."/>
            <person name="Bosland P.W."/>
            <person name="Reeves G."/>
            <person name="Jo S.H."/>
            <person name="Lee B.W."/>
            <person name="Cho H.T."/>
            <person name="Choi H.S."/>
            <person name="Lee M.S."/>
            <person name="Yu Y."/>
            <person name="Do Choi Y."/>
            <person name="Park B.S."/>
            <person name="van Deynze A."/>
            <person name="Ashrafi H."/>
            <person name="Hill T."/>
            <person name="Kim W.T."/>
            <person name="Pai H.S."/>
            <person name="Ahn H.K."/>
            <person name="Yeam I."/>
            <person name="Giovannoni J.J."/>
            <person name="Rose J.K."/>
            <person name="Sorensen I."/>
            <person name="Lee S.J."/>
            <person name="Kim R.W."/>
            <person name="Choi I.Y."/>
            <person name="Choi B.S."/>
            <person name="Lim J.S."/>
            <person name="Lee Y.H."/>
            <person name="Choi D."/>
        </authorList>
    </citation>
    <scope>NUCLEOTIDE SEQUENCE [LARGE SCALE GENOMIC DNA]</scope>
    <source>
        <strain evidence="6">cv. CM334</strain>
    </source>
</reference>
<name>A0A2G3AJ24_CAPAN</name>
<evidence type="ECO:0000256" key="1">
    <source>
        <dbReference type="ARBA" id="ARBA00000085"/>
    </source>
</evidence>
<evidence type="ECO:0000256" key="2">
    <source>
        <dbReference type="ARBA" id="ARBA00012438"/>
    </source>
</evidence>
<protein>
    <recommendedName>
        <fullName evidence="2">histidine kinase</fullName>
        <ecNumber evidence="2">2.7.13.3</ecNumber>
    </recommendedName>
</protein>
<dbReference type="EMBL" id="AYRZ02000001">
    <property type="protein sequence ID" value="PHT94246.1"/>
    <property type="molecule type" value="Genomic_DNA"/>
</dbReference>
<dbReference type="Gene3D" id="3.30.565.10">
    <property type="entry name" value="Histidine kinase-like ATPase, C-terminal domain"/>
    <property type="match status" value="1"/>
</dbReference>
<dbReference type="PROSITE" id="PS50109">
    <property type="entry name" value="HIS_KIN"/>
    <property type="match status" value="1"/>
</dbReference>
<evidence type="ECO:0000256" key="3">
    <source>
        <dbReference type="ARBA" id="ARBA00022553"/>
    </source>
</evidence>
<dbReference type="PANTHER" id="PTHR43719">
    <property type="entry name" value="TWO-COMPONENT HISTIDINE KINASE"/>
    <property type="match status" value="1"/>
</dbReference>
<dbReference type="SUPFAM" id="SSF55874">
    <property type="entry name" value="ATPase domain of HSP90 chaperone/DNA topoisomerase II/histidine kinase"/>
    <property type="match status" value="1"/>
</dbReference>
<dbReference type="Proteomes" id="UP000222542">
    <property type="component" value="Unassembled WGS sequence"/>
</dbReference>
<dbReference type="GO" id="GO:0004673">
    <property type="term" value="F:protein histidine kinase activity"/>
    <property type="evidence" value="ECO:0007669"/>
    <property type="project" value="UniProtKB-EC"/>
</dbReference>
<comment type="caution">
    <text evidence="5">The sequence shown here is derived from an EMBL/GenBank/DDBJ whole genome shotgun (WGS) entry which is preliminary data.</text>
</comment>
<dbReference type="InterPro" id="IPR050956">
    <property type="entry name" value="2C_system_His_kinase"/>
</dbReference>
<dbReference type="InterPro" id="IPR005467">
    <property type="entry name" value="His_kinase_dom"/>
</dbReference>
<organism evidence="5 6">
    <name type="scientific">Capsicum annuum</name>
    <name type="common">Capsicum pepper</name>
    <dbReference type="NCBI Taxonomy" id="4072"/>
    <lineage>
        <taxon>Eukaryota</taxon>
        <taxon>Viridiplantae</taxon>
        <taxon>Streptophyta</taxon>
        <taxon>Embryophyta</taxon>
        <taxon>Tracheophyta</taxon>
        <taxon>Spermatophyta</taxon>
        <taxon>Magnoliopsida</taxon>
        <taxon>eudicotyledons</taxon>
        <taxon>Gunneridae</taxon>
        <taxon>Pentapetalae</taxon>
        <taxon>asterids</taxon>
        <taxon>lamiids</taxon>
        <taxon>Solanales</taxon>
        <taxon>Solanaceae</taxon>
        <taxon>Solanoideae</taxon>
        <taxon>Capsiceae</taxon>
        <taxon>Capsicum</taxon>
    </lineage>
</organism>
<sequence length="181" mass="20562">MQVSWGHKHSALTLEIEDFFLGSVIDAVVSQVMLLLREKGVQLIRDIPEEIKTLIVHGDQVRIQQVLADFLLNMVQYAPSPDGWVEIQLRPSIKPLSDGVTIVHIELRIVCPGEGLPPELVQDMFHSSRWVTQEGLGLSMCRKMLKLMNGEIQYIRESERCYFLIILDLPMTTHRGSKSVS</sequence>
<evidence type="ECO:0000259" key="4">
    <source>
        <dbReference type="PROSITE" id="PS50109"/>
    </source>
</evidence>
<gene>
    <name evidence="5" type="ORF">T459_02128</name>
</gene>
<dbReference type="OMA" id="TASGDMM"/>
<dbReference type="FunFam" id="3.30.565.10:FF:000044">
    <property type="entry name" value="Phytochrome"/>
    <property type="match status" value="1"/>
</dbReference>
<dbReference type="PANTHER" id="PTHR43719:SF12">
    <property type="entry name" value="PHYTOCHROME B-RELATED"/>
    <property type="match status" value="1"/>
</dbReference>
<dbReference type="Pfam" id="PF02518">
    <property type="entry name" value="HATPase_c"/>
    <property type="match status" value="1"/>
</dbReference>
<feature type="domain" description="Histidine kinase" evidence="4">
    <location>
        <begin position="1"/>
        <end position="173"/>
    </location>
</feature>
<dbReference type="InterPro" id="IPR003594">
    <property type="entry name" value="HATPase_dom"/>
</dbReference>
<reference evidence="5 6" key="2">
    <citation type="journal article" date="2017" name="Genome Biol.">
        <title>New reference genome sequences of hot pepper reveal the massive evolution of plant disease-resistance genes by retroduplication.</title>
        <authorList>
            <person name="Kim S."/>
            <person name="Park J."/>
            <person name="Yeom S.I."/>
            <person name="Kim Y.M."/>
            <person name="Seo E."/>
            <person name="Kim K.T."/>
            <person name="Kim M.S."/>
            <person name="Lee J.M."/>
            <person name="Cheong K."/>
            <person name="Shin H.S."/>
            <person name="Kim S.B."/>
            <person name="Han K."/>
            <person name="Lee J."/>
            <person name="Park M."/>
            <person name="Lee H.A."/>
            <person name="Lee H.Y."/>
            <person name="Lee Y."/>
            <person name="Oh S."/>
            <person name="Lee J.H."/>
            <person name="Choi E."/>
            <person name="Choi E."/>
            <person name="Lee S.E."/>
            <person name="Jeon J."/>
            <person name="Kim H."/>
            <person name="Choi G."/>
            <person name="Song H."/>
            <person name="Lee J."/>
            <person name="Lee S.C."/>
            <person name="Kwon J.K."/>
            <person name="Lee H.Y."/>
            <person name="Koo N."/>
            <person name="Hong Y."/>
            <person name="Kim R.W."/>
            <person name="Kang W.H."/>
            <person name="Huh J.H."/>
            <person name="Kang B.C."/>
            <person name="Yang T.J."/>
            <person name="Lee Y.H."/>
            <person name="Bennetzen J.L."/>
            <person name="Choi D."/>
        </authorList>
    </citation>
    <scope>NUCLEOTIDE SEQUENCE [LARGE SCALE GENOMIC DNA]</scope>
    <source>
        <strain evidence="6">cv. CM334</strain>
    </source>
</reference>
<dbReference type="InterPro" id="IPR036890">
    <property type="entry name" value="HATPase_C_sf"/>
</dbReference>
<comment type="catalytic activity">
    <reaction evidence="1">
        <text>ATP + protein L-histidine = ADP + protein N-phospho-L-histidine.</text>
        <dbReference type="EC" id="2.7.13.3"/>
    </reaction>
</comment>
<dbReference type="Gramene" id="PHT94246">
    <property type="protein sequence ID" value="PHT94246"/>
    <property type="gene ID" value="T459_02128"/>
</dbReference>
<dbReference type="EC" id="2.7.13.3" evidence="2"/>
<proteinExistence type="predicted"/>
<accession>A0A2G3AJ24</accession>
<dbReference type="InterPro" id="IPR044767">
    <property type="entry name" value="Phy_HATPase-like"/>
</dbReference>
<dbReference type="CDD" id="cd16932">
    <property type="entry name" value="HATPase_Phy-like"/>
    <property type="match status" value="1"/>
</dbReference>
<evidence type="ECO:0000313" key="6">
    <source>
        <dbReference type="Proteomes" id="UP000222542"/>
    </source>
</evidence>
<dbReference type="STRING" id="4072.A0A2G3AJ24"/>
<keyword evidence="3" id="KW-0597">Phosphoprotein</keyword>
<dbReference type="AlphaFoldDB" id="A0A2G3AJ24"/>
<dbReference type="SMART" id="SM00387">
    <property type="entry name" value="HATPase_c"/>
    <property type="match status" value="1"/>
</dbReference>